<name>A0A1G2FP35_9BACT</name>
<reference evidence="1 2" key="1">
    <citation type="journal article" date="2016" name="Nat. Commun.">
        <title>Thousands of microbial genomes shed light on interconnected biogeochemical processes in an aquifer system.</title>
        <authorList>
            <person name="Anantharaman K."/>
            <person name="Brown C.T."/>
            <person name="Hug L.A."/>
            <person name="Sharon I."/>
            <person name="Castelle C.J."/>
            <person name="Probst A.J."/>
            <person name="Thomas B.C."/>
            <person name="Singh A."/>
            <person name="Wilkins M.J."/>
            <person name="Karaoz U."/>
            <person name="Brodie E.L."/>
            <person name="Williams K.H."/>
            <person name="Hubbard S.S."/>
            <person name="Banfield J.F."/>
        </authorList>
    </citation>
    <scope>NUCLEOTIDE SEQUENCE [LARGE SCALE GENOMIC DNA]</scope>
</reference>
<evidence type="ECO:0000313" key="2">
    <source>
        <dbReference type="Proteomes" id="UP000177126"/>
    </source>
</evidence>
<proteinExistence type="predicted"/>
<sequence>MLAILKKIKYKLKEIFVNLLINISLFFEWPELAAIAFWLSSSKINPECSSRHIVLCIGRSGFVDDVVVMATYGGYIKYVVIWRTSFRKIFHHFIKGPEEKKLAEENYHVDDLCEQGKQDYYLFLNGMFFWLRKLIGFNAVLGGNFGYVEQQEFEKVCAEKKVPCIVLFKEGLFPPGAERQWSNNLMTLRFRGAKLLCHSARIAQELIRSGFSNMSKDQIETVGMPRLDKYLALPNYDKNFKKQVLFFSFYPEPKFVRLINNESKIKQAHKRIEDFHKWVISFAVKHPDIKVIIKTKFADHYIQYVKKILNDNFQKNIKNLEIINFGEVFDLIKNSTAIVTFFSTTCVKAVAAGKILISPYFGDLVASKEWDYFTDYPELIVYAKKEEDLEEYILNSDKYFIRDSVKKNEFLEKFLGNSDGQASRRTEEAIIRTIQEYKKLP</sequence>
<evidence type="ECO:0008006" key="3">
    <source>
        <dbReference type="Google" id="ProtNLM"/>
    </source>
</evidence>
<dbReference type="Proteomes" id="UP000177126">
    <property type="component" value="Unassembled WGS sequence"/>
</dbReference>
<dbReference type="SUPFAM" id="SSF53756">
    <property type="entry name" value="UDP-Glycosyltransferase/glycogen phosphorylase"/>
    <property type="match status" value="1"/>
</dbReference>
<comment type="caution">
    <text evidence="1">The sequence shown here is derived from an EMBL/GenBank/DDBJ whole genome shotgun (WGS) entry which is preliminary data.</text>
</comment>
<dbReference type="AlphaFoldDB" id="A0A1G2FP35"/>
<gene>
    <name evidence="1" type="ORF">A3B04_00800</name>
</gene>
<organism evidence="1 2">
    <name type="scientific">Candidatus Portnoybacteria bacterium RIFCSPLOWO2_02_FULL_39_11</name>
    <dbReference type="NCBI Taxonomy" id="1802001"/>
    <lineage>
        <taxon>Bacteria</taxon>
        <taxon>Candidatus Portnoyibacteriota</taxon>
    </lineage>
</organism>
<evidence type="ECO:0000313" key="1">
    <source>
        <dbReference type="EMBL" id="OGZ39587.1"/>
    </source>
</evidence>
<protein>
    <recommendedName>
        <fullName evidence="3">Lipid-A-disaccharide synthase</fullName>
    </recommendedName>
</protein>
<accession>A0A1G2FP35</accession>
<dbReference type="EMBL" id="MHNF01000052">
    <property type="protein sequence ID" value="OGZ39587.1"/>
    <property type="molecule type" value="Genomic_DNA"/>
</dbReference>